<name>A0A2D2DGX0_9BURK</name>
<dbReference type="Pfam" id="PF07940">
    <property type="entry name" value="Hepar_II_III_C"/>
    <property type="match status" value="1"/>
</dbReference>
<dbReference type="Gene3D" id="2.70.98.70">
    <property type="match status" value="1"/>
</dbReference>
<evidence type="ECO:0000259" key="3">
    <source>
        <dbReference type="Pfam" id="PF16332"/>
    </source>
</evidence>
<dbReference type="OrthoDB" id="9772435at2"/>
<gene>
    <name evidence="4" type="ORF">CR152_06520</name>
</gene>
<reference evidence="4" key="1">
    <citation type="submission" date="2017-10" db="EMBL/GenBank/DDBJ databases">
        <title>Massilia psychrophilum sp. nov., a novel purple-pigmented bacterium isolated from Tianshan glacier, Xinjiang Municipality, China.</title>
        <authorList>
            <person name="Wang H."/>
        </authorList>
    </citation>
    <scope>NUCLEOTIDE SEQUENCE [LARGE SCALE GENOMIC DNA]</scope>
    <source>
        <strain evidence="4">B2</strain>
    </source>
</reference>
<keyword evidence="5" id="KW-1185">Reference proteome</keyword>
<evidence type="ECO:0000313" key="5">
    <source>
        <dbReference type="Proteomes" id="UP000229897"/>
    </source>
</evidence>
<dbReference type="InterPro" id="IPR008929">
    <property type="entry name" value="Chondroitin_lyas"/>
</dbReference>
<feature type="domain" description="Heparinase II/III-like C-terminal" evidence="2">
    <location>
        <begin position="458"/>
        <end position="637"/>
    </location>
</feature>
<dbReference type="GO" id="GO:0030313">
    <property type="term" value="C:cell envelope"/>
    <property type="evidence" value="ECO:0007669"/>
    <property type="project" value="UniProtKB-SubCell"/>
</dbReference>
<proteinExistence type="predicted"/>
<dbReference type="KEGG" id="mass:CR152_06520"/>
<dbReference type="InterPro" id="IPR012480">
    <property type="entry name" value="Hepar_II_III_C"/>
</dbReference>
<dbReference type="AlphaFoldDB" id="A0A2D2DGX0"/>
<dbReference type="Proteomes" id="UP000229897">
    <property type="component" value="Chromosome"/>
</dbReference>
<dbReference type="GO" id="GO:0016829">
    <property type="term" value="F:lyase activity"/>
    <property type="evidence" value="ECO:0007669"/>
    <property type="project" value="InterPro"/>
</dbReference>
<feature type="domain" description="Heparinase II N-terminal" evidence="3">
    <location>
        <begin position="135"/>
        <end position="389"/>
    </location>
</feature>
<dbReference type="InterPro" id="IPR032518">
    <property type="entry name" value="HepII_N"/>
</dbReference>
<evidence type="ECO:0000313" key="4">
    <source>
        <dbReference type="EMBL" id="ATQ74189.1"/>
    </source>
</evidence>
<dbReference type="EMBL" id="CP024608">
    <property type="protein sequence ID" value="ATQ74189.1"/>
    <property type="molecule type" value="Genomic_DNA"/>
</dbReference>
<comment type="subcellular location">
    <subcellularLocation>
        <location evidence="1">Cell envelope</location>
    </subcellularLocation>
</comment>
<dbReference type="Gene3D" id="1.50.10.100">
    <property type="entry name" value="Chondroitin AC/alginate lyase"/>
    <property type="match status" value="1"/>
</dbReference>
<evidence type="ECO:0000259" key="2">
    <source>
        <dbReference type="Pfam" id="PF07940"/>
    </source>
</evidence>
<evidence type="ECO:0000256" key="1">
    <source>
        <dbReference type="ARBA" id="ARBA00004196"/>
    </source>
</evidence>
<sequence length="752" mass="82304">MILHSAILKRDLYSYPGPDVIHIRNLGPSKLPSQTENACMRIWCCCGHRFASTYNPHEMKNMMLKKSLYLLTALACASSTALAVVPTNNQEELALIDLQMSSFERSPPAHPRFVRGAQGESIVAAARGGRDPAVKVIADRIARWPTSRISTDGLTALKSDMTMDLWNHEKDKMSLHFEAIAEAAFLFYLDPTKAALLADLRSRIQLFGPAIVARGCSDDIYFSREYMRQFALAYDFAGQNLASGDVVIIKDVMKACAAKLPGLLTTLQNHPDYALGFNALGKMSAALLLVRGDAAFVDLSAEDHRRALKAYINRLPSWGGTDYLSDGGYSNGSSYFLYDTSESVAIWDTFARVLDYPIYEKPYVKNLPNFLLYNVPPNSPAGVFGDGAEVDRRAGGETLYLTYPIVTRYTGSANPGIATLSQWYLKKNNGAGDQGRLSYLFSPPESAASPASPTNILSKNFSSVGVAAFHTSFNDVNRASLYFRSGPMGSSNHAHHDHNSFLLYNKGQVLAMTSGRYESTTESHWGGYYKKTMAHNAITYNDGQGQELVGGSEGTRSEKGEISYFNPNPDANGLSTSPRGVKYDIVKGNALNAYGTANLSRAERTMIFVRPSTIVIFDQLRSANANKKWEYNLHTPVTGKPVGDEYKFETVPGTSMCVKVMSRSPLIRSEKSGTDSFGTDSLGSFPPKTPVTHFWNKFAYANPTLDGLFVSVIRLDCSPTPIANVAFFSGITSVNVGNFDVSLTDAGVLQVK</sequence>
<organism evidence="4 5">
    <name type="scientific">Massilia violaceinigra</name>
    <dbReference type="NCBI Taxonomy" id="2045208"/>
    <lineage>
        <taxon>Bacteria</taxon>
        <taxon>Pseudomonadati</taxon>
        <taxon>Pseudomonadota</taxon>
        <taxon>Betaproteobacteria</taxon>
        <taxon>Burkholderiales</taxon>
        <taxon>Oxalobacteraceae</taxon>
        <taxon>Telluria group</taxon>
        <taxon>Massilia</taxon>
    </lineage>
</organism>
<dbReference type="Pfam" id="PF16332">
    <property type="entry name" value="DUF4962"/>
    <property type="match status" value="1"/>
</dbReference>
<protein>
    <submittedName>
        <fullName evidence="4">Uncharacterized protein</fullName>
    </submittedName>
</protein>
<accession>A0A2D2DGX0</accession>